<dbReference type="AlphaFoldDB" id="A0A0F9PJW2"/>
<organism evidence="1">
    <name type="scientific">marine sediment metagenome</name>
    <dbReference type="NCBI Taxonomy" id="412755"/>
    <lineage>
        <taxon>unclassified sequences</taxon>
        <taxon>metagenomes</taxon>
        <taxon>ecological metagenomes</taxon>
    </lineage>
</organism>
<dbReference type="EMBL" id="LAZR01002402">
    <property type="protein sequence ID" value="KKN30484.1"/>
    <property type="molecule type" value="Genomic_DNA"/>
</dbReference>
<reference evidence="1" key="1">
    <citation type="journal article" date="2015" name="Nature">
        <title>Complex archaea that bridge the gap between prokaryotes and eukaryotes.</title>
        <authorList>
            <person name="Spang A."/>
            <person name="Saw J.H."/>
            <person name="Jorgensen S.L."/>
            <person name="Zaremba-Niedzwiedzka K."/>
            <person name="Martijn J."/>
            <person name="Lind A.E."/>
            <person name="van Eijk R."/>
            <person name="Schleper C."/>
            <person name="Guy L."/>
            <person name="Ettema T.J."/>
        </authorList>
    </citation>
    <scope>NUCLEOTIDE SEQUENCE</scope>
</reference>
<proteinExistence type="predicted"/>
<accession>A0A0F9PJW2</accession>
<comment type="caution">
    <text evidence="1">The sequence shown here is derived from an EMBL/GenBank/DDBJ whole genome shotgun (WGS) entry which is preliminary data.</text>
</comment>
<protein>
    <submittedName>
        <fullName evidence="1">Uncharacterized protein</fullName>
    </submittedName>
</protein>
<evidence type="ECO:0000313" key="1">
    <source>
        <dbReference type="EMBL" id="KKN30484.1"/>
    </source>
</evidence>
<gene>
    <name evidence="1" type="ORF">LCGC14_0833660</name>
</gene>
<name>A0A0F9PJW2_9ZZZZ</name>
<sequence>MTYAPFLLKSYLRAKYDNKIEVKNKELYSLCGCENDDQKGSVRALKSKFIKEFDNEILSETLFGKNETKENSNNSIVLPNKAYKRSAHQIQGVSEYHILSLLKKYSELPLFMYSKLYERVDKDYITTGNKSYDDMKALGIDHDMAFKKLTYSFYDMFNELFDSINEGKLDQEIKEYMKDVLKSFGKTYCLERFSLPFEREKLEVVRYWTEEYAKEWLEKRLLENPKTCRKYNLDLEKQNEYDKDWAKDMVKEGTYDVDYSDVIGSLSDIISKTLDSIPKMLEFYEPLTNDALRVIPLIYLMFDHDHYNIFDERPNAYIKEDILKLYIEMKRNNIPLGYIPCCIDYQESIDNLYDINRQYDVRWFGMNEPERFLQYTEDPTKKTDPEEITLYESVLQR</sequence>